<dbReference type="EMBL" id="JACHLP010000005">
    <property type="protein sequence ID" value="MBB4844222.1"/>
    <property type="molecule type" value="Genomic_DNA"/>
</dbReference>
<accession>A0A840LC41</accession>
<comment type="caution">
    <text evidence="1">The sequence shown here is derived from an EMBL/GenBank/DDBJ whole genome shotgun (WGS) entry which is preliminary data.</text>
</comment>
<keyword evidence="2" id="KW-1185">Reference proteome</keyword>
<proteinExistence type="predicted"/>
<gene>
    <name evidence="1" type="ORF">HNP55_002758</name>
</gene>
<evidence type="ECO:0000313" key="1">
    <source>
        <dbReference type="EMBL" id="MBB4844222.1"/>
    </source>
</evidence>
<dbReference type="RefSeq" id="WP_184300295.1">
    <property type="nucleotide sequence ID" value="NZ_JACHLP010000005.1"/>
</dbReference>
<name>A0A840LC41_9BURK</name>
<organism evidence="1 2">
    <name type="scientific">Roseateles oligotrophus</name>
    <dbReference type="NCBI Taxonomy" id="1769250"/>
    <lineage>
        <taxon>Bacteria</taxon>
        <taxon>Pseudomonadati</taxon>
        <taxon>Pseudomonadota</taxon>
        <taxon>Betaproteobacteria</taxon>
        <taxon>Burkholderiales</taxon>
        <taxon>Sphaerotilaceae</taxon>
        <taxon>Roseateles</taxon>
    </lineage>
</organism>
<dbReference type="AlphaFoldDB" id="A0A840LC41"/>
<reference evidence="1 2" key="1">
    <citation type="submission" date="2020-08" db="EMBL/GenBank/DDBJ databases">
        <title>Functional genomics of gut bacteria from endangered species of beetles.</title>
        <authorList>
            <person name="Carlos-Shanley C."/>
        </authorList>
    </citation>
    <scope>NUCLEOTIDE SEQUENCE [LARGE SCALE GENOMIC DNA]</scope>
    <source>
        <strain evidence="1 2">S00239</strain>
    </source>
</reference>
<protein>
    <submittedName>
        <fullName evidence="1">Uncharacterized protein</fullName>
    </submittedName>
</protein>
<evidence type="ECO:0000313" key="2">
    <source>
        <dbReference type="Proteomes" id="UP000562027"/>
    </source>
</evidence>
<dbReference type="Proteomes" id="UP000562027">
    <property type="component" value="Unassembled WGS sequence"/>
</dbReference>
<sequence>MQKLSHAIADSWVPYSHKAVFSVSANDLSERILAGVPGGDPTPFVHLVSCLEPPYFLLYVLHTPRGEGEPGRYQSPAMSQQQFHEFVQRFGNFLSSDARFDIWAHSSSDQATVVWDRHNQIFAYGPIDRYSSELRALGFVHGDASISFAHQHHYRHECDADASALLNSMNWSHSPLRPEDEQRL</sequence>